<keyword evidence="2 5" id="KW-0812">Transmembrane</keyword>
<accession>A0A0G0NBE1</accession>
<keyword evidence="3 5" id="KW-1133">Transmembrane helix</keyword>
<evidence type="ECO:0000313" key="6">
    <source>
        <dbReference type="EMBL" id="KKR12798.1"/>
    </source>
</evidence>
<comment type="caution">
    <text evidence="6">The sequence shown here is derived from an EMBL/GenBank/DDBJ whole genome shotgun (WGS) entry which is preliminary data.</text>
</comment>
<feature type="transmembrane region" description="Helical" evidence="5">
    <location>
        <begin position="6"/>
        <end position="22"/>
    </location>
</feature>
<evidence type="ECO:0000256" key="2">
    <source>
        <dbReference type="ARBA" id="ARBA00022692"/>
    </source>
</evidence>
<comment type="subcellular location">
    <subcellularLocation>
        <location evidence="1">Membrane</location>
        <topology evidence="1">Multi-pass membrane protein</topology>
    </subcellularLocation>
</comment>
<evidence type="ECO:0000256" key="1">
    <source>
        <dbReference type="ARBA" id="ARBA00004141"/>
    </source>
</evidence>
<dbReference type="GO" id="GO:0016020">
    <property type="term" value="C:membrane"/>
    <property type="evidence" value="ECO:0007669"/>
    <property type="project" value="UniProtKB-SubCell"/>
</dbReference>
<dbReference type="AlphaFoldDB" id="A0A0G0NBE1"/>
<proteinExistence type="predicted"/>
<keyword evidence="4 5" id="KW-0472">Membrane</keyword>
<dbReference type="Gene3D" id="1.20.1280.290">
    <property type="match status" value="1"/>
</dbReference>
<name>A0A0G0NBE1_9BACT</name>
<evidence type="ECO:0000313" key="7">
    <source>
        <dbReference type="Proteomes" id="UP000034665"/>
    </source>
</evidence>
<dbReference type="Pfam" id="PF04193">
    <property type="entry name" value="PQ-loop"/>
    <property type="match status" value="1"/>
</dbReference>
<organism evidence="6 7">
    <name type="scientific">Candidatus Wolfebacteria bacterium GW2011_GWC2_39_22</name>
    <dbReference type="NCBI Taxonomy" id="1619013"/>
    <lineage>
        <taxon>Bacteria</taxon>
        <taxon>Candidatus Wolfeibacteriota</taxon>
    </lineage>
</organism>
<dbReference type="EMBL" id="LBWR01000001">
    <property type="protein sequence ID" value="KKR12798.1"/>
    <property type="molecule type" value="Genomic_DNA"/>
</dbReference>
<protein>
    <submittedName>
        <fullName evidence="6">MtN3/saliva family</fullName>
    </submittedName>
</protein>
<dbReference type="InterPro" id="IPR006603">
    <property type="entry name" value="PQ-loop_rpt"/>
</dbReference>
<reference evidence="6 7" key="1">
    <citation type="journal article" date="2015" name="Nature">
        <title>rRNA introns, odd ribosomes, and small enigmatic genomes across a large radiation of phyla.</title>
        <authorList>
            <person name="Brown C.T."/>
            <person name="Hug L.A."/>
            <person name="Thomas B.C."/>
            <person name="Sharon I."/>
            <person name="Castelle C.J."/>
            <person name="Singh A."/>
            <person name="Wilkins M.J."/>
            <person name="Williams K.H."/>
            <person name="Banfield J.F."/>
        </authorList>
    </citation>
    <scope>NUCLEOTIDE SEQUENCE [LARGE SCALE GENOMIC DNA]</scope>
</reference>
<gene>
    <name evidence="6" type="ORF">UT41_C0001G0342</name>
</gene>
<evidence type="ECO:0000256" key="4">
    <source>
        <dbReference type="ARBA" id="ARBA00023136"/>
    </source>
</evidence>
<dbReference type="STRING" id="1619013.UT41_C0001G0342"/>
<sequence>MIDLTQLLAVLAGFMGILMGFANIPQAVKIYKKRSAKDVSELTYGVLAVGYFVLLLYSILLDNVALIVTNLFGLLGVVLVLSGIIRYEKKGIRHRGI</sequence>
<evidence type="ECO:0000256" key="3">
    <source>
        <dbReference type="ARBA" id="ARBA00022989"/>
    </source>
</evidence>
<feature type="transmembrane region" description="Helical" evidence="5">
    <location>
        <begin position="42"/>
        <end position="60"/>
    </location>
</feature>
<evidence type="ECO:0000256" key="5">
    <source>
        <dbReference type="SAM" id="Phobius"/>
    </source>
</evidence>
<feature type="transmembrane region" description="Helical" evidence="5">
    <location>
        <begin position="66"/>
        <end position="85"/>
    </location>
</feature>
<dbReference type="Proteomes" id="UP000034665">
    <property type="component" value="Unassembled WGS sequence"/>
</dbReference>